<evidence type="ECO:0000313" key="2">
    <source>
        <dbReference type="EMBL" id="MEB3042019.1"/>
    </source>
</evidence>
<dbReference type="Proteomes" id="UP001324270">
    <property type="component" value="Unassembled WGS sequence"/>
</dbReference>
<name>A0ABU5YDI8_9FLAO</name>
<accession>A0ABU5YDI8</accession>
<organism evidence="2 3">
    <name type="scientific">Capnocytophaga gingivalis</name>
    <dbReference type="NCBI Taxonomy" id="1017"/>
    <lineage>
        <taxon>Bacteria</taxon>
        <taxon>Pseudomonadati</taxon>
        <taxon>Bacteroidota</taxon>
        <taxon>Flavobacteriia</taxon>
        <taxon>Flavobacteriales</taxon>
        <taxon>Flavobacteriaceae</taxon>
        <taxon>Capnocytophaga</taxon>
    </lineage>
</organism>
<dbReference type="InterPro" id="IPR001509">
    <property type="entry name" value="Epimerase_deHydtase"/>
</dbReference>
<proteinExistence type="predicted"/>
<protein>
    <submittedName>
        <fullName evidence="2">NAD-dependent epimerase/dehydratase family protein</fullName>
    </submittedName>
</protein>
<dbReference type="Gene3D" id="3.40.50.720">
    <property type="entry name" value="NAD(P)-binding Rossmann-like Domain"/>
    <property type="match status" value="1"/>
</dbReference>
<reference evidence="2 3" key="1">
    <citation type="submission" date="2023-12" db="EMBL/GenBank/DDBJ databases">
        <title>Genomic sequences of Capnocytophaga and Parvimonas strains.</title>
        <authorList>
            <person name="Watt R.M."/>
            <person name="Wang M."/>
            <person name="Yang T."/>
            <person name="Tong W.M."/>
        </authorList>
    </citation>
    <scope>NUCLEOTIDE SEQUENCE [LARGE SCALE GENOMIC DNA]</scope>
    <source>
        <strain evidence="2 3">CCUG 13156</strain>
    </source>
</reference>
<comment type="caution">
    <text evidence="2">The sequence shown here is derived from an EMBL/GenBank/DDBJ whole genome shotgun (WGS) entry which is preliminary data.</text>
</comment>
<feature type="non-terminal residue" evidence="2">
    <location>
        <position position="30"/>
    </location>
</feature>
<gene>
    <name evidence="2" type="ORF">VJJ49_15210</name>
</gene>
<dbReference type="SUPFAM" id="SSF51735">
    <property type="entry name" value="NAD(P)-binding Rossmann-fold domains"/>
    <property type="match status" value="1"/>
</dbReference>
<dbReference type="Pfam" id="PF01370">
    <property type="entry name" value="Epimerase"/>
    <property type="match status" value="1"/>
</dbReference>
<sequence length="30" mass="3088">MKIVTGCAGFIGSTLVDRLLEAGHDVVGID</sequence>
<evidence type="ECO:0000259" key="1">
    <source>
        <dbReference type="Pfam" id="PF01370"/>
    </source>
</evidence>
<dbReference type="InterPro" id="IPR036291">
    <property type="entry name" value="NAD(P)-bd_dom_sf"/>
</dbReference>
<feature type="domain" description="NAD-dependent epimerase/dehydratase" evidence="1">
    <location>
        <begin position="3"/>
        <end position="30"/>
    </location>
</feature>
<keyword evidence="3" id="KW-1185">Reference proteome</keyword>
<dbReference type="RefSeq" id="WP_323980461.1">
    <property type="nucleotide sequence ID" value="NZ_JAYKBV010000117.1"/>
</dbReference>
<dbReference type="EMBL" id="JAYKBV010000117">
    <property type="protein sequence ID" value="MEB3042019.1"/>
    <property type="molecule type" value="Genomic_DNA"/>
</dbReference>
<evidence type="ECO:0000313" key="3">
    <source>
        <dbReference type="Proteomes" id="UP001324270"/>
    </source>
</evidence>